<proteinExistence type="predicted"/>
<sequence>MVHIEAQSDAVAIWVEFYRAKGIRVGAGGAFAFKRPTVMLYPVTPWRKRYDKETKEIVYEYLM</sequence>
<gene>
    <name evidence="1" type="ORF">LCGC14_1887530</name>
</gene>
<organism evidence="1">
    <name type="scientific">marine sediment metagenome</name>
    <dbReference type="NCBI Taxonomy" id="412755"/>
    <lineage>
        <taxon>unclassified sequences</taxon>
        <taxon>metagenomes</taxon>
        <taxon>ecological metagenomes</taxon>
    </lineage>
</organism>
<evidence type="ECO:0000313" key="1">
    <source>
        <dbReference type="EMBL" id="KKL92153.1"/>
    </source>
</evidence>
<protein>
    <submittedName>
        <fullName evidence="1">Uncharacterized protein</fullName>
    </submittedName>
</protein>
<name>A0A0F9G0N3_9ZZZZ</name>
<comment type="caution">
    <text evidence="1">The sequence shown here is derived from an EMBL/GenBank/DDBJ whole genome shotgun (WGS) entry which is preliminary data.</text>
</comment>
<accession>A0A0F9G0N3</accession>
<dbReference type="AlphaFoldDB" id="A0A0F9G0N3"/>
<dbReference type="EMBL" id="LAZR01019543">
    <property type="protein sequence ID" value="KKL92153.1"/>
    <property type="molecule type" value="Genomic_DNA"/>
</dbReference>
<reference evidence="1" key="1">
    <citation type="journal article" date="2015" name="Nature">
        <title>Complex archaea that bridge the gap between prokaryotes and eukaryotes.</title>
        <authorList>
            <person name="Spang A."/>
            <person name="Saw J.H."/>
            <person name="Jorgensen S.L."/>
            <person name="Zaremba-Niedzwiedzka K."/>
            <person name="Martijn J."/>
            <person name="Lind A.E."/>
            <person name="van Eijk R."/>
            <person name="Schleper C."/>
            <person name="Guy L."/>
            <person name="Ettema T.J."/>
        </authorList>
    </citation>
    <scope>NUCLEOTIDE SEQUENCE</scope>
</reference>